<dbReference type="SUPFAM" id="SSF88713">
    <property type="entry name" value="Glycoside hydrolase/deacetylase"/>
    <property type="match status" value="1"/>
</dbReference>
<protein>
    <submittedName>
        <fullName evidence="6">Polysaccharide deacetylase family protein</fullName>
    </submittedName>
</protein>
<sequence>MWKKTALFWLAAGLVLGACGNAAEEAEPNGSAQTTETQTTDAGKPAESAQTAPAQQTPDTAEGTQTPDTAAPEETAPAAGTETDAPAGGDAAAPGTAGGDAAAPGTAAGEQTDTPDADNAAAAEEVALEYHMNANYDIVPNEGSGAPKKIVLLTFDDGPKEAKMINSMFDTLDKHNAKAIFFVNGYRVKANPDLLKLIDERGGIVGNHSYDHIILRKESDAEIKKQLEDTQAIVKETIGKSPTFFRPPNGAGNDYTEKVAKDNGMLSMTWSVGSLDWVNQDDSQAVIDNVFDQLHSGSNILMHELPWTVEALDELLTKLEAKGYSFVDPRSIDTTKQP</sequence>
<dbReference type="PANTHER" id="PTHR10587:SF133">
    <property type="entry name" value="CHITIN DEACETYLASE 1-RELATED"/>
    <property type="match status" value="1"/>
</dbReference>
<dbReference type="Pfam" id="PF01522">
    <property type="entry name" value="Polysacc_deac_1"/>
    <property type="match status" value="1"/>
</dbReference>
<dbReference type="EMBL" id="CP041217">
    <property type="protein sequence ID" value="QDH19524.1"/>
    <property type="molecule type" value="Genomic_DNA"/>
</dbReference>
<proteinExistence type="predicted"/>
<dbReference type="PROSITE" id="PS51257">
    <property type="entry name" value="PROKAR_LIPOPROTEIN"/>
    <property type="match status" value="1"/>
</dbReference>
<keyword evidence="4" id="KW-0732">Signal</keyword>
<evidence type="ECO:0000256" key="4">
    <source>
        <dbReference type="SAM" id="SignalP"/>
    </source>
</evidence>
<evidence type="ECO:0000256" key="3">
    <source>
        <dbReference type="SAM" id="MobiDB-lite"/>
    </source>
</evidence>
<accession>A0A4Y6UR34</accession>
<feature type="compositionally biased region" description="Polar residues" evidence="3">
    <location>
        <begin position="30"/>
        <end position="41"/>
    </location>
</feature>
<dbReference type="InterPro" id="IPR002509">
    <property type="entry name" value="NODB_dom"/>
</dbReference>
<evidence type="ECO:0000256" key="1">
    <source>
        <dbReference type="ARBA" id="ARBA00022723"/>
    </source>
</evidence>
<organism evidence="6 7">
    <name type="scientific">Saccharibacillus brassicae</name>
    <dbReference type="NCBI Taxonomy" id="2583377"/>
    <lineage>
        <taxon>Bacteria</taxon>
        <taxon>Bacillati</taxon>
        <taxon>Bacillota</taxon>
        <taxon>Bacilli</taxon>
        <taxon>Bacillales</taxon>
        <taxon>Paenibacillaceae</taxon>
        <taxon>Saccharibacillus</taxon>
    </lineage>
</organism>
<feature type="chain" id="PRO_5039169051" evidence="4">
    <location>
        <begin position="23"/>
        <end position="338"/>
    </location>
</feature>
<dbReference type="KEGG" id="saca:FFV09_00830"/>
<evidence type="ECO:0000256" key="2">
    <source>
        <dbReference type="ARBA" id="ARBA00022801"/>
    </source>
</evidence>
<dbReference type="Proteomes" id="UP000316968">
    <property type="component" value="Chromosome"/>
</dbReference>
<feature type="compositionally biased region" description="Low complexity" evidence="3">
    <location>
        <begin position="66"/>
        <end position="110"/>
    </location>
</feature>
<reference evidence="6 7" key="1">
    <citation type="submission" date="2019-06" db="EMBL/GenBank/DDBJ databases">
        <title>Saccharibacillus brassicae sp. nov., an endophytic bacterium isolated from Chinese cabbage seeds (Brassica pekinensis).</title>
        <authorList>
            <person name="Jiang L."/>
            <person name="Lee J."/>
            <person name="Kim S.W."/>
        </authorList>
    </citation>
    <scope>NUCLEOTIDE SEQUENCE [LARGE SCALE GENOMIC DNA]</scope>
    <source>
        <strain evidence="7">KCTC 43072 / ATSA2</strain>
    </source>
</reference>
<name>A0A4Y6UR34_SACBS</name>
<dbReference type="OrthoDB" id="9806342at2"/>
<dbReference type="GO" id="GO:0046872">
    <property type="term" value="F:metal ion binding"/>
    <property type="evidence" value="ECO:0007669"/>
    <property type="project" value="UniProtKB-KW"/>
</dbReference>
<dbReference type="PROSITE" id="PS51677">
    <property type="entry name" value="NODB"/>
    <property type="match status" value="1"/>
</dbReference>
<dbReference type="InterPro" id="IPR050248">
    <property type="entry name" value="Polysacc_deacetylase_ArnD"/>
</dbReference>
<feature type="signal peptide" evidence="4">
    <location>
        <begin position="1"/>
        <end position="22"/>
    </location>
</feature>
<keyword evidence="2" id="KW-0378">Hydrolase</keyword>
<dbReference type="GO" id="GO:0016810">
    <property type="term" value="F:hydrolase activity, acting on carbon-nitrogen (but not peptide) bonds"/>
    <property type="evidence" value="ECO:0007669"/>
    <property type="project" value="InterPro"/>
</dbReference>
<keyword evidence="1" id="KW-0479">Metal-binding</keyword>
<dbReference type="InterPro" id="IPR011330">
    <property type="entry name" value="Glyco_hydro/deAcase_b/a-brl"/>
</dbReference>
<dbReference type="CDD" id="cd10917">
    <property type="entry name" value="CE4_NodB_like_6s_7s"/>
    <property type="match status" value="1"/>
</dbReference>
<evidence type="ECO:0000313" key="7">
    <source>
        <dbReference type="Proteomes" id="UP000316968"/>
    </source>
</evidence>
<dbReference type="GO" id="GO:0016020">
    <property type="term" value="C:membrane"/>
    <property type="evidence" value="ECO:0007669"/>
    <property type="project" value="TreeGrafter"/>
</dbReference>
<dbReference type="RefSeq" id="WP_141445913.1">
    <property type="nucleotide sequence ID" value="NZ_CP041217.1"/>
</dbReference>
<feature type="compositionally biased region" description="Polar residues" evidence="3">
    <location>
        <begin position="48"/>
        <end position="65"/>
    </location>
</feature>
<dbReference type="AlphaFoldDB" id="A0A4Y6UR34"/>
<dbReference type="Gene3D" id="3.20.20.370">
    <property type="entry name" value="Glycoside hydrolase/deacetylase"/>
    <property type="match status" value="1"/>
</dbReference>
<keyword evidence="7" id="KW-1185">Reference proteome</keyword>
<dbReference type="GO" id="GO:0005975">
    <property type="term" value="P:carbohydrate metabolic process"/>
    <property type="evidence" value="ECO:0007669"/>
    <property type="project" value="InterPro"/>
</dbReference>
<feature type="domain" description="NodB homology" evidence="5">
    <location>
        <begin position="149"/>
        <end position="327"/>
    </location>
</feature>
<dbReference type="PANTHER" id="PTHR10587">
    <property type="entry name" value="GLYCOSYL TRANSFERASE-RELATED"/>
    <property type="match status" value="1"/>
</dbReference>
<evidence type="ECO:0000313" key="6">
    <source>
        <dbReference type="EMBL" id="QDH19524.1"/>
    </source>
</evidence>
<feature type="region of interest" description="Disordered" evidence="3">
    <location>
        <begin position="25"/>
        <end position="117"/>
    </location>
</feature>
<evidence type="ECO:0000259" key="5">
    <source>
        <dbReference type="PROSITE" id="PS51677"/>
    </source>
</evidence>
<gene>
    <name evidence="6" type="ORF">FFV09_00830</name>
</gene>